<evidence type="ECO:0000313" key="3">
    <source>
        <dbReference type="Proteomes" id="UP001165384"/>
    </source>
</evidence>
<gene>
    <name evidence="2" type="ORF">LZ012_03760</name>
</gene>
<keyword evidence="1" id="KW-0732">Signal</keyword>
<evidence type="ECO:0000313" key="2">
    <source>
        <dbReference type="EMBL" id="MCG2576109.1"/>
    </source>
</evidence>
<feature type="chain" id="PRO_5045523150" description="DUF5666 domain-containing protein" evidence="1">
    <location>
        <begin position="22"/>
        <end position="217"/>
    </location>
</feature>
<accession>A0ABS9JYW7</accession>
<sequence>MKIRQAACLALLALLGAVAQAEEVNVSDLPANRPVGNVPKLAYGQMIKYGEKVIFSPCRDRSFAMFEDVSSDGHVGKALDQLGLAAGKKVYAEVLGIREGDALKASQINFAQTDGRCQMPGGSTESWRASGNDPAWALAVGSEFVQVKRQGQPEAVVPAGPLTLTPGLATFAAKDQQQVTLRFEQKLCRDVTAEAFFGWTATVTVDGQILKGCAWQR</sequence>
<evidence type="ECO:0000256" key="1">
    <source>
        <dbReference type="SAM" id="SignalP"/>
    </source>
</evidence>
<proteinExistence type="predicted"/>
<feature type="signal peptide" evidence="1">
    <location>
        <begin position="1"/>
        <end position="21"/>
    </location>
</feature>
<protein>
    <recommendedName>
        <fullName evidence="4">DUF5666 domain-containing protein</fullName>
    </recommendedName>
</protein>
<dbReference type="RefSeq" id="WP_275707702.1">
    <property type="nucleotide sequence ID" value="NZ_JAKLTN010000001.1"/>
</dbReference>
<evidence type="ECO:0008006" key="4">
    <source>
        <dbReference type="Google" id="ProtNLM"/>
    </source>
</evidence>
<reference evidence="2" key="1">
    <citation type="submission" date="2022-01" db="EMBL/GenBank/DDBJ databases">
        <authorList>
            <person name="Jo J.-H."/>
            <person name="Im W.-T."/>
        </authorList>
    </citation>
    <scope>NUCLEOTIDE SEQUENCE</scope>
    <source>
        <strain evidence="2">XY25</strain>
    </source>
</reference>
<dbReference type="EMBL" id="JAKLTN010000001">
    <property type="protein sequence ID" value="MCG2576109.1"/>
    <property type="molecule type" value="Genomic_DNA"/>
</dbReference>
<keyword evidence="3" id="KW-1185">Reference proteome</keyword>
<name>A0ABS9JYW7_9RHOO</name>
<organism evidence="2 3">
    <name type="scientific">Dechloromonas hankyongensis</name>
    <dbReference type="NCBI Taxonomy" id="2908002"/>
    <lineage>
        <taxon>Bacteria</taxon>
        <taxon>Pseudomonadati</taxon>
        <taxon>Pseudomonadota</taxon>
        <taxon>Betaproteobacteria</taxon>
        <taxon>Rhodocyclales</taxon>
        <taxon>Azonexaceae</taxon>
        <taxon>Dechloromonas</taxon>
    </lineage>
</organism>
<comment type="caution">
    <text evidence="2">The sequence shown here is derived from an EMBL/GenBank/DDBJ whole genome shotgun (WGS) entry which is preliminary data.</text>
</comment>
<dbReference type="Proteomes" id="UP001165384">
    <property type="component" value="Unassembled WGS sequence"/>
</dbReference>